<dbReference type="RefSeq" id="WP_147867551.1">
    <property type="nucleotide sequence ID" value="NZ_CP036264.1"/>
</dbReference>
<name>A0A5B9MA15_9BACT</name>
<accession>A0A5B9MA15</accession>
<feature type="signal peptide" evidence="1">
    <location>
        <begin position="1"/>
        <end position="18"/>
    </location>
</feature>
<evidence type="ECO:0000313" key="2">
    <source>
        <dbReference type="EMBL" id="QEF97958.1"/>
    </source>
</evidence>
<sequence precursor="true">MARQIVFRLLAAAVLFSAGDSFLLGQDDLPEACCDAPLCDGVGCDGLDECCDAMLESTPRRCLSLQDRLPSMIGDFFAGPQTRAVGDYRLDRVFVFADDLDAPGTLPPGGSTLTISESGPVGIYASSLASVQQAQAIFRASGTLPAASLAGTIAGNATLTTADTISQIQAQLASTAQAYDIVLLQPPPGTYDTGVHAAFQSRNALTGTTVFDASASGAMLQGGTDSMNGGEDLDAYYFYDYLIRFDTALPSAANGGVGSMKIAEGGSVLPQDRVFFNYSFFDDVVASNASSGLNRFTPGFEKTFLGGQASVELRIPFATDAVSDLTATSTAVSNGSSAELGNIMLYVKGLLYGTDTYALTGGVGFGFSTADDIAVDLADGTPLLRVENDAVQIQPFLGWLYMPSQKWFAQGFTQFSFATDENDVWTNSGQGLQAAGSFDDPDYFFFDVALGCWAYRNDDAACLSGIIPTVEVHHTNSLGDDASIVTAGNIQVGNWGGTTSLTSAVVGTTFEFKQQGQLTAGYAVPLTSSDRQYDGAFRMQYTRLLR</sequence>
<keyword evidence="3" id="KW-1185">Reference proteome</keyword>
<dbReference type="Proteomes" id="UP000321353">
    <property type="component" value="Chromosome"/>
</dbReference>
<evidence type="ECO:0000256" key="1">
    <source>
        <dbReference type="SAM" id="SignalP"/>
    </source>
</evidence>
<dbReference type="EMBL" id="CP036264">
    <property type="protein sequence ID" value="QEF97958.1"/>
    <property type="molecule type" value="Genomic_DNA"/>
</dbReference>
<proteinExistence type="predicted"/>
<reference evidence="2 3" key="1">
    <citation type="submission" date="2019-02" db="EMBL/GenBank/DDBJ databases">
        <title>Planctomycetal bacteria perform biofilm scaping via a novel small molecule.</title>
        <authorList>
            <person name="Jeske O."/>
            <person name="Boedeker C."/>
            <person name="Wiegand S."/>
            <person name="Breitling P."/>
            <person name="Kallscheuer N."/>
            <person name="Jogler M."/>
            <person name="Rohde M."/>
            <person name="Petersen J."/>
            <person name="Medema M.H."/>
            <person name="Surup F."/>
            <person name="Jogler C."/>
        </authorList>
    </citation>
    <scope>NUCLEOTIDE SEQUENCE [LARGE SCALE GENOMIC DNA]</scope>
    <source>
        <strain evidence="2 3">Mal15</strain>
    </source>
</reference>
<evidence type="ECO:0000313" key="3">
    <source>
        <dbReference type="Proteomes" id="UP000321353"/>
    </source>
</evidence>
<dbReference type="AlphaFoldDB" id="A0A5B9MA15"/>
<dbReference type="KEGG" id="smam:Mal15_20040"/>
<feature type="chain" id="PRO_5023006852" evidence="1">
    <location>
        <begin position="19"/>
        <end position="546"/>
    </location>
</feature>
<keyword evidence="1" id="KW-0732">Signal</keyword>
<protein>
    <submittedName>
        <fullName evidence="2">Uncharacterized protein</fullName>
    </submittedName>
</protein>
<organism evidence="2 3">
    <name type="scientific">Stieleria maiorica</name>
    <dbReference type="NCBI Taxonomy" id="2795974"/>
    <lineage>
        <taxon>Bacteria</taxon>
        <taxon>Pseudomonadati</taxon>
        <taxon>Planctomycetota</taxon>
        <taxon>Planctomycetia</taxon>
        <taxon>Pirellulales</taxon>
        <taxon>Pirellulaceae</taxon>
        <taxon>Stieleria</taxon>
    </lineage>
</organism>
<gene>
    <name evidence="2" type="ORF">Mal15_20040</name>
</gene>